<sequence length="356" mass="39495">MSNINRSTKAYWKKDQTDRNRTMIVSTEQEIPMTHRSPKRPRGGRLKFYVPAVTLQAMFSMLLLLSTIFSSYNTVHYITQAYSSSSASRKPEQKRYPPLTFQEFEFAPNGVCVFPQYFVEYSHDNETTVAQKYFTMRNVPGDGDCMFLAVALAAATSMGLGANDALLRAISRETRSIVAQILSSDGNLYISPGQVVEASKLLQSAVRGEPSINTEEDYLEALRKEGREGGLYGGGPELAVLANVLRRPISIYEVDKPRLKRLMEAPNDDIAMITSNRIGDDATFFPIVCKGSFGEGIFEDPCLTSIPNSAVLGNVQPGAYSWRLNILVLTVSPGEKHACVLLPRQIEDVNSNDNKL</sequence>
<evidence type="ECO:0000313" key="3">
    <source>
        <dbReference type="EMBL" id="KAG7336979.1"/>
    </source>
</evidence>
<feature type="transmembrane region" description="Helical" evidence="1">
    <location>
        <begin position="48"/>
        <end position="69"/>
    </location>
</feature>
<dbReference type="OrthoDB" id="409956at2759"/>
<dbReference type="EMBL" id="JAGRRH010000020">
    <property type="protein sequence ID" value="KAG7347668.1"/>
    <property type="molecule type" value="Genomic_DNA"/>
</dbReference>
<gene>
    <name evidence="4" type="ORF">IV203_016373</name>
    <name evidence="3" type="ORF">IV203_017428</name>
</gene>
<comment type="caution">
    <text evidence="4">The sequence shown here is derived from an EMBL/GenBank/DDBJ whole genome shotgun (WGS) entry which is preliminary data.</text>
</comment>
<dbReference type="Pfam" id="PF02338">
    <property type="entry name" value="OTU"/>
    <property type="match status" value="1"/>
</dbReference>
<keyword evidence="4" id="KW-0378">Hydrolase</keyword>
<evidence type="ECO:0000313" key="5">
    <source>
        <dbReference type="Proteomes" id="UP000693970"/>
    </source>
</evidence>
<protein>
    <submittedName>
        <fullName evidence="4">OTU-like cysteine protease</fullName>
    </submittedName>
</protein>
<dbReference type="CDD" id="cd22744">
    <property type="entry name" value="OTU"/>
    <property type="match status" value="1"/>
</dbReference>
<reference evidence="4" key="2">
    <citation type="submission" date="2021-04" db="EMBL/GenBank/DDBJ databases">
        <authorList>
            <person name="Podell S."/>
        </authorList>
    </citation>
    <scope>NUCLEOTIDE SEQUENCE</scope>
    <source>
        <strain evidence="4">Hildebrandi</strain>
    </source>
</reference>
<dbReference type="InterPro" id="IPR003323">
    <property type="entry name" value="OTU_dom"/>
</dbReference>
<reference evidence="4" key="1">
    <citation type="journal article" date="2021" name="Sci. Rep.">
        <title>Diploid genomic architecture of Nitzschia inconspicua, an elite biomass production diatom.</title>
        <authorList>
            <person name="Oliver A."/>
            <person name="Podell S."/>
            <person name="Pinowska A."/>
            <person name="Traller J.C."/>
            <person name="Smith S.R."/>
            <person name="McClure R."/>
            <person name="Beliaev A."/>
            <person name="Bohutskyi P."/>
            <person name="Hill E.A."/>
            <person name="Rabines A."/>
            <person name="Zheng H."/>
            <person name="Allen L.Z."/>
            <person name="Kuo A."/>
            <person name="Grigoriev I.V."/>
            <person name="Allen A.E."/>
            <person name="Hazlebeck D."/>
            <person name="Allen E.E."/>
        </authorList>
    </citation>
    <scope>NUCLEOTIDE SEQUENCE</scope>
    <source>
        <strain evidence="4">Hildebrandi</strain>
    </source>
</reference>
<evidence type="ECO:0000256" key="1">
    <source>
        <dbReference type="SAM" id="Phobius"/>
    </source>
</evidence>
<keyword evidence="1" id="KW-1133">Transmembrane helix</keyword>
<dbReference type="GO" id="GO:0006508">
    <property type="term" value="P:proteolysis"/>
    <property type="evidence" value="ECO:0007669"/>
    <property type="project" value="UniProtKB-KW"/>
</dbReference>
<keyword evidence="5" id="KW-1185">Reference proteome</keyword>
<keyword evidence="4" id="KW-0645">Protease</keyword>
<name>A0A9K3PHL0_9STRA</name>
<keyword evidence="1" id="KW-0812">Transmembrane</keyword>
<organism evidence="4 5">
    <name type="scientific">Nitzschia inconspicua</name>
    <dbReference type="NCBI Taxonomy" id="303405"/>
    <lineage>
        <taxon>Eukaryota</taxon>
        <taxon>Sar</taxon>
        <taxon>Stramenopiles</taxon>
        <taxon>Ochrophyta</taxon>
        <taxon>Bacillariophyta</taxon>
        <taxon>Bacillariophyceae</taxon>
        <taxon>Bacillariophycidae</taxon>
        <taxon>Bacillariales</taxon>
        <taxon>Bacillariaceae</taxon>
        <taxon>Nitzschia</taxon>
    </lineage>
</organism>
<dbReference type="PROSITE" id="PS50802">
    <property type="entry name" value="OTU"/>
    <property type="match status" value="1"/>
</dbReference>
<dbReference type="Proteomes" id="UP000693970">
    <property type="component" value="Unassembled WGS sequence"/>
</dbReference>
<dbReference type="EMBL" id="JAGRRH010000099">
    <property type="protein sequence ID" value="KAG7336979.1"/>
    <property type="molecule type" value="Genomic_DNA"/>
</dbReference>
<keyword evidence="1" id="KW-0472">Membrane</keyword>
<proteinExistence type="predicted"/>
<accession>A0A9K3PHL0</accession>
<dbReference type="GO" id="GO:0008233">
    <property type="term" value="F:peptidase activity"/>
    <property type="evidence" value="ECO:0007669"/>
    <property type="project" value="UniProtKB-KW"/>
</dbReference>
<feature type="domain" description="OTU" evidence="2">
    <location>
        <begin position="134"/>
        <end position="344"/>
    </location>
</feature>
<evidence type="ECO:0000259" key="2">
    <source>
        <dbReference type="PROSITE" id="PS50802"/>
    </source>
</evidence>
<evidence type="ECO:0000313" key="4">
    <source>
        <dbReference type="EMBL" id="KAG7347668.1"/>
    </source>
</evidence>
<dbReference type="AlphaFoldDB" id="A0A9K3PHL0"/>